<dbReference type="PROSITE" id="PS51257">
    <property type="entry name" value="PROKAR_LIPOPROTEIN"/>
    <property type="match status" value="1"/>
</dbReference>
<proteinExistence type="predicted"/>
<dbReference type="Gene3D" id="2.60.40.2620">
    <property type="entry name" value="Fimbrillin-like"/>
    <property type="match status" value="1"/>
</dbReference>
<dbReference type="Pfam" id="PF13149">
    <property type="entry name" value="Mfa_like_1"/>
    <property type="match status" value="1"/>
</dbReference>
<protein>
    <submittedName>
        <fullName evidence="2">Fimbrillin family protein</fullName>
    </submittedName>
</protein>
<feature type="signal peptide" evidence="1">
    <location>
        <begin position="1"/>
        <end position="21"/>
    </location>
</feature>
<keyword evidence="1" id="KW-0732">Signal</keyword>
<dbReference type="AlphaFoldDB" id="A0AA90UF64"/>
<dbReference type="InterPro" id="IPR025049">
    <property type="entry name" value="Mfa-like_1"/>
</dbReference>
<organism evidence="2 3">
    <name type="scientific">Segatella copri</name>
    <dbReference type="NCBI Taxonomy" id="165179"/>
    <lineage>
        <taxon>Bacteria</taxon>
        <taxon>Pseudomonadati</taxon>
        <taxon>Bacteroidota</taxon>
        <taxon>Bacteroidia</taxon>
        <taxon>Bacteroidales</taxon>
        <taxon>Prevotellaceae</taxon>
        <taxon>Segatella</taxon>
    </lineage>
</organism>
<dbReference type="CDD" id="cd13121">
    <property type="entry name" value="BF2867_like_C"/>
    <property type="match status" value="1"/>
</dbReference>
<evidence type="ECO:0000256" key="1">
    <source>
        <dbReference type="SAM" id="SignalP"/>
    </source>
</evidence>
<dbReference type="CDD" id="cd13120">
    <property type="entry name" value="BF2867_like_N"/>
    <property type="match status" value="1"/>
</dbReference>
<sequence>MAFNKQLIIIISVLFSLTACTGGGSDDPNPTPQPPLAEKRPIHISPTLQSRATESNFEIGDYIGLYIVNHPSNGSVAKLQTSGNHVDNMKFTYNGTWTAASPIYWKDNVTHADFYLYYPYTTSIGDVNAIPWSVNADQSTSEKYKAGNLLIGKTTDVTPTEGDVGIAARHMMSQMVISLQPGNGFTNESLNKSKISVKINQLKIQATANLATGEISAKGDAADLTPLKEEGNNYKALIIPQAVGEGILITVNADGRDYNLQKASNFTAFEAGKKHKFTVTLSKTSNGVNVNITKWEDDEIDYGGTAE</sequence>
<accession>A0AA90UF64</accession>
<feature type="chain" id="PRO_5041715987" evidence="1">
    <location>
        <begin position="22"/>
        <end position="307"/>
    </location>
</feature>
<evidence type="ECO:0000313" key="3">
    <source>
        <dbReference type="Proteomes" id="UP000442105"/>
    </source>
</evidence>
<dbReference type="EMBL" id="VZCW01000201">
    <property type="protein sequence ID" value="MQN12672.1"/>
    <property type="molecule type" value="Genomic_DNA"/>
</dbReference>
<dbReference type="Proteomes" id="UP000442105">
    <property type="component" value="Unassembled WGS sequence"/>
</dbReference>
<dbReference type="RefSeq" id="WP_153128480.1">
    <property type="nucleotide sequence ID" value="NZ_VZCW01000201.1"/>
</dbReference>
<reference evidence="3" key="1">
    <citation type="submission" date="2019-09" db="EMBL/GenBank/DDBJ databases">
        <title>Distinct polysaccharide growth profiles of human intestinal Prevotella copri isolates.</title>
        <authorList>
            <person name="Fehlner-Peach H."/>
            <person name="Magnabosco C."/>
            <person name="Raghavan V."/>
            <person name="Scher J.U."/>
            <person name="Tett A."/>
            <person name="Cox L.M."/>
            <person name="Gottsegen C."/>
            <person name="Watters A."/>
            <person name="Wiltshire- Gordon J.D."/>
            <person name="Segata N."/>
            <person name="Bonneau R."/>
            <person name="Littman D.R."/>
        </authorList>
    </citation>
    <scope>NUCLEOTIDE SEQUENCE [LARGE SCALE GENOMIC DNA]</scope>
    <source>
        <strain evidence="3">iAQ1179</strain>
    </source>
</reference>
<dbReference type="InterPro" id="IPR042278">
    <property type="entry name" value="Mfa-like_1_N"/>
</dbReference>
<comment type="caution">
    <text evidence="2">The sequence shown here is derived from an EMBL/GenBank/DDBJ whole genome shotgun (WGS) entry which is preliminary data.</text>
</comment>
<gene>
    <name evidence="2" type="ORF">F7D95_07530</name>
</gene>
<dbReference type="Gene3D" id="2.60.40.2630">
    <property type="match status" value="1"/>
</dbReference>
<name>A0AA90UF64_9BACT</name>
<evidence type="ECO:0000313" key="2">
    <source>
        <dbReference type="EMBL" id="MQN12672.1"/>
    </source>
</evidence>